<dbReference type="EnsemblPlants" id="Kaladp0024s0183.1.v1.1">
    <property type="protein sequence ID" value="Kaladp0024s0183.1.v1.1.CDS.1"/>
    <property type="gene ID" value="Kaladp0024s0183.v1.1"/>
</dbReference>
<name>A0A7N0T5E9_KALFE</name>
<reference evidence="1" key="1">
    <citation type="submission" date="2021-01" db="UniProtKB">
        <authorList>
            <consortium name="EnsemblPlants"/>
        </authorList>
    </citation>
    <scope>IDENTIFICATION</scope>
</reference>
<sequence length="96" mass="11156">MAVSLILDSSHVWIEVLKHRALSYISIYPSWTWYQIGRSFRYVVDLGWSVREQIFLARVNELGLEQKSMNGFSSLSLGSHDVCGRMAYRFNPIDKK</sequence>
<dbReference type="Proteomes" id="UP000594263">
    <property type="component" value="Unplaced"/>
</dbReference>
<organism evidence="1 2">
    <name type="scientific">Kalanchoe fedtschenkoi</name>
    <name type="common">Lavender scallops</name>
    <name type="synonym">South American air plant</name>
    <dbReference type="NCBI Taxonomy" id="63787"/>
    <lineage>
        <taxon>Eukaryota</taxon>
        <taxon>Viridiplantae</taxon>
        <taxon>Streptophyta</taxon>
        <taxon>Embryophyta</taxon>
        <taxon>Tracheophyta</taxon>
        <taxon>Spermatophyta</taxon>
        <taxon>Magnoliopsida</taxon>
        <taxon>eudicotyledons</taxon>
        <taxon>Gunneridae</taxon>
        <taxon>Pentapetalae</taxon>
        <taxon>Saxifragales</taxon>
        <taxon>Crassulaceae</taxon>
        <taxon>Kalanchoe</taxon>
    </lineage>
</organism>
<dbReference type="Gramene" id="Kaladp0024s0183.1.v1.1">
    <property type="protein sequence ID" value="Kaladp0024s0183.1.v1.1.CDS.1"/>
    <property type="gene ID" value="Kaladp0024s0183.v1.1"/>
</dbReference>
<proteinExistence type="predicted"/>
<dbReference type="AlphaFoldDB" id="A0A7N0T5E9"/>
<accession>A0A7N0T5E9</accession>
<protein>
    <submittedName>
        <fullName evidence="1">Uncharacterized protein</fullName>
    </submittedName>
</protein>
<keyword evidence="2" id="KW-1185">Reference proteome</keyword>
<evidence type="ECO:0000313" key="1">
    <source>
        <dbReference type="EnsemblPlants" id="Kaladp0024s0183.1.v1.1.CDS.1"/>
    </source>
</evidence>
<evidence type="ECO:0000313" key="2">
    <source>
        <dbReference type="Proteomes" id="UP000594263"/>
    </source>
</evidence>